<dbReference type="InterPro" id="IPR048519">
    <property type="entry name" value="Gfd2/YDR514C-like_C"/>
</dbReference>
<dbReference type="PANTHER" id="PTHR28083">
    <property type="entry name" value="GOOD FOR FULL DBP5 ACTIVITY PROTEIN 2"/>
    <property type="match status" value="1"/>
</dbReference>
<evidence type="ECO:0000313" key="3">
    <source>
        <dbReference type="EMBL" id="KZM27462.1"/>
    </source>
</evidence>
<accession>A0A163L2Z5</accession>
<feature type="region of interest" description="Disordered" evidence="1">
    <location>
        <begin position="449"/>
        <end position="518"/>
    </location>
</feature>
<proteinExistence type="predicted"/>
<dbReference type="Pfam" id="PF21762">
    <property type="entry name" value="DEDDh_C"/>
    <property type="match status" value="1"/>
</dbReference>
<dbReference type="GO" id="GO:0005634">
    <property type="term" value="C:nucleus"/>
    <property type="evidence" value="ECO:0007669"/>
    <property type="project" value="TreeGrafter"/>
</dbReference>
<name>A0A163L2Z5_DIDRA</name>
<protein>
    <submittedName>
        <fullName evidence="3">Nucleic acid binding</fullName>
    </submittedName>
</protein>
<dbReference type="Proteomes" id="UP000076837">
    <property type="component" value="Unassembled WGS sequence"/>
</dbReference>
<evidence type="ECO:0000313" key="4">
    <source>
        <dbReference type="Proteomes" id="UP000076837"/>
    </source>
</evidence>
<sequence>MAPSWAKLVDTNRMPTPQERLNALAGFYSKQTNNKILLEALGAHKNIAPNMPAIAAPLVEHMVTICVDTESSTNNTDLLTELGLTQLKRSDARTVASSPGSHGVKIMELLRFFHFRVVEHAHLLSDRKDSRGPLGNRFGHTRFTTFKELRVVLQHIFNQPIESNDPALKGCMRPVVLVGHALRHDEENGKKAGLDYDFAANSTIVAKVDTQPLARELGVWVPHHTMRTNEIGLRVLIEERAMFKHTDDHTACNDAARTMICAIWMMVPASLKQKQPRTMQEAADHIEARSKDTSPNPYGTVDCCTRCGRRNHLINDCTVDVSCAACTKFDLGPGRDDSIKSHIETYCPHVAKFKAWARRYRDAYLKNRATGRSLSDEVLAGPGAEAHPWSTWRGPRDVMWPLKDLPDVLVGMALNTERPPFVFNMQVALGGLPVPSTGEWVRDASVAGMSSSVPPATHIRGPSISASSTENSAPARRVTIMSEQHGRGGTRSRGGRGDRSRGRGATGTSEPSSWGFGG</sequence>
<dbReference type="AlphaFoldDB" id="A0A163L2Z5"/>
<comment type="caution">
    <text evidence="3">The sequence shown here is derived from an EMBL/GenBank/DDBJ whole genome shotgun (WGS) entry which is preliminary data.</text>
</comment>
<gene>
    <name evidence="3" type="ORF">ST47_g1437</name>
</gene>
<evidence type="ECO:0000256" key="1">
    <source>
        <dbReference type="SAM" id="MobiDB-lite"/>
    </source>
</evidence>
<keyword evidence="4" id="KW-1185">Reference proteome</keyword>
<evidence type="ECO:0000259" key="2">
    <source>
        <dbReference type="Pfam" id="PF21762"/>
    </source>
</evidence>
<dbReference type="EMBL" id="JYNV01000065">
    <property type="protein sequence ID" value="KZM27462.1"/>
    <property type="molecule type" value="Genomic_DNA"/>
</dbReference>
<dbReference type="PANTHER" id="PTHR28083:SF1">
    <property type="entry name" value="GOOD FOR FULL DBP5 ACTIVITY PROTEIN 2"/>
    <property type="match status" value="1"/>
</dbReference>
<dbReference type="STRING" id="5454.A0A163L2Z5"/>
<feature type="domain" description="Gfd2/YDR514C-like C-terminal" evidence="2">
    <location>
        <begin position="64"/>
        <end position="264"/>
    </location>
</feature>
<organism evidence="3 4">
    <name type="scientific">Didymella rabiei</name>
    <name type="common">Chickpea ascochyta blight fungus</name>
    <name type="synonym">Mycosphaerella rabiei</name>
    <dbReference type="NCBI Taxonomy" id="5454"/>
    <lineage>
        <taxon>Eukaryota</taxon>
        <taxon>Fungi</taxon>
        <taxon>Dikarya</taxon>
        <taxon>Ascomycota</taxon>
        <taxon>Pezizomycotina</taxon>
        <taxon>Dothideomycetes</taxon>
        <taxon>Pleosporomycetidae</taxon>
        <taxon>Pleosporales</taxon>
        <taxon>Pleosporineae</taxon>
        <taxon>Didymellaceae</taxon>
        <taxon>Ascochyta</taxon>
    </lineage>
</organism>
<reference evidence="3 4" key="1">
    <citation type="journal article" date="2016" name="Sci. Rep.">
        <title>Draft genome sequencing and secretome analysis of fungal phytopathogen Ascochyta rabiei provides insight into the necrotrophic effector repertoire.</title>
        <authorList>
            <person name="Verma S."/>
            <person name="Gazara R.K."/>
            <person name="Nizam S."/>
            <person name="Parween S."/>
            <person name="Chattopadhyay D."/>
            <person name="Verma P.K."/>
        </authorList>
    </citation>
    <scope>NUCLEOTIDE SEQUENCE [LARGE SCALE GENOMIC DNA]</scope>
    <source>
        <strain evidence="3 4">ArDII</strain>
    </source>
</reference>
<dbReference type="InterPro" id="IPR040151">
    <property type="entry name" value="Gfd2/YDR514C-like"/>
</dbReference>